<reference evidence="1 2" key="1">
    <citation type="submission" date="2023-07" db="EMBL/GenBank/DDBJ databases">
        <title>Genomic Encyclopedia of Type Strains, Phase IV (KMG-IV): sequencing the most valuable type-strain genomes for metagenomic binning, comparative biology and taxonomic classification.</title>
        <authorList>
            <person name="Goeker M."/>
        </authorList>
    </citation>
    <scope>NUCLEOTIDE SEQUENCE [LARGE SCALE GENOMIC DNA]</scope>
    <source>
        <strain evidence="1 2">DSM 1111</strain>
    </source>
</reference>
<dbReference type="InterPro" id="IPR011990">
    <property type="entry name" value="TPR-like_helical_dom_sf"/>
</dbReference>
<dbReference type="SUPFAM" id="SSF81901">
    <property type="entry name" value="HCP-like"/>
    <property type="match status" value="2"/>
</dbReference>
<proteinExistence type="predicted"/>
<organism evidence="1 2">
    <name type="scientific">Peteryoungia aggregata LMG 23059</name>
    <dbReference type="NCBI Taxonomy" id="1368425"/>
    <lineage>
        <taxon>Bacteria</taxon>
        <taxon>Pseudomonadati</taxon>
        <taxon>Pseudomonadota</taxon>
        <taxon>Alphaproteobacteria</taxon>
        <taxon>Hyphomicrobiales</taxon>
        <taxon>Rhizobiaceae</taxon>
        <taxon>Peteryoungia</taxon>
    </lineage>
</organism>
<dbReference type="RefSeq" id="WP_307374888.1">
    <property type="nucleotide sequence ID" value="NZ_JAUSUW010000010.1"/>
</dbReference>
<name>A0ABU0GAL0_9HYPH</name>
<dbReference type="Pfam" id="PF08238">
    <property type="entry name" value="Sel1"/>
    <property type="match status" value="2"/>
</dbReference>
<dbReference type="PANTHER" id="PTHR11102:SF160">
    <property type="entry name" value="ERAD-ASSOCIATED E3 UBIQUITIN-PROTEIN LIGASE COMPONENT HRD3"/>
    <property type="match status" value="1"/>
</dbReference>
<dbReference type="Gene3D" id="1.25.40.10">
    <property type="entry name" value="Tetratricopeptide repeat domain"/>
    <property type="match status" value="2"/>
</dbReference>
<gene>
    <name evidence="1" type="ORF">J2045_003437</name>
</gene>
<dbReference type="InterPro" id="IPR006597">
    <property type="entry name" value="Sel1-like"/>
</dbReference>
<evidence type="ECO:0000313" key="1">
    <source>
        <dbReference type="EMBL" id="MDQ0422389.1"/>
    </source>
</evidence>
<accession>A0ABU0GAL0</accession>
<comment type="caution">
    <text evidence="1">The sequence shown here is derived from an EMBL/GenBank/DDBJ whole genome shotgun (WGS) entry which is preliminary data.</text>
</comment>
<keyword evidence="2" id="KW-1185">Reference proteome</keyword>
<dbReference type="PROSITE" id="PS51257">
    <property type="entry name" value="PROKAR_LIPOPROTEIN"/>
    <property type="match status" value="1"/>
</dbReference>
<dbReference type="EMBL" id="JAUSUW010000010">
    <property type="protein sequence ID" value="MDQ0422389.1"/>
    <property type="molecule type" value="Genomic_DNA"/>
</dbReference>
<dbReference type="SMART" id="SM00671">
    <property type="entry name" value="SEL1"/>
    <property type="match status" value="3"/>
</dbReference>
<dbReference type="InterPro" id="IPR050767">
    <property type="entry name" value="Sel1_AlgK"/>
</dbReference>
<sequence length="466" mass="49633">MKELKTCGQAILVAATLAMLASCNSSPEASFLDAKVQIAQERAGFEARRDPGALLAKSAENAKSKDEIIRYNRAYGNFALDHGKTAEAYLAFERAALAGDPSSGRRLAKVHLDGVYHPSNTTMVARSVYLPLANDKSEVTVRLLLAKLIDAGQLSAGQFGSSDTWLNQAASAGGTGALRQLAERAEASGNLMLALDYYTKGDKTSKADRALRQARVNYLGQETATNVKRGRAWMEIARKLDKQGAAQLAARIYRQTSGGRDGAYLSTVAAAGGVNVMSQSQLVGAFRAAKTEAEREKIVEPLKAAAKAGNAEAAFNLAQLYLGIGSDPFAAGPLLATAFNKGKSEAMAPMVALLMRAEPGQTNAEPLFKAVTKAADGGNVEAARALSSLYGIGGYKPANDEERIKWLRKAADSGDTKSQYELGVYLHENDKTEAQKKLAVEYLLKAAKKGDAFARAYLKSKNIAEN</sequence>
<evidence type="ECO:0000313" key="2">
    <source>
        <dbReference type="Proteomes" id="UP001238496"/>
    </source>
</evidence>
<protein>
    <submittedName>
        <fullName evidence="1">TPR repeat protein</fullName>
    </submittedName>
</protein>
<dbReference type="Proteomes" id="UP001238496">
    <property type="component" value="Unassembled WGS sequence"/>
</dbReference>
<dbReference type="PANTHER" id="PTHR11102">
    <property type="entry name" value="SEL-1-LIKE PROTEIN"/>
    <property type="match status" value="1"/>
</dbReference>